<protein>
    <submittedName>
        <fullName evidence="7">Dihydropyrimidinase</fullName>
        <ecNumber evidence="7">3.5.2.2</ecNumber>
    </submittedName>
</protein>
<dbReference type="CDD" id="cd01314">
    <property type="entry name" value="D-HYD"/>
    <property type="match status" value="1"/>
</dbReference>
<dbReference type="FunFam" id="3.20.20.140:FF:000076">
    <property type="entry name" value="Dihydropyrimidinase like 2"/>
    <property type="match status" value="1"/>
</dbReference>
<accession>A0A9D1KFS0</accession>
<reference evidence="7" key="2">
    <citation type="journal article" date="2021" name="PeerJ">
        <title>Extensive microbial diversity within the chicken gut microbiome revealed by metagenomics and culture.</title>
        <authorList>
            <person name="Gilroy R."/>
            <person name="Ravi A."/>
            <person name="Getino M."/>
            <person name="Pursley I."/>
            <person name="Horton D.L."/>
            <person name="Alikhan N.F."/>
            <person name="Baker D."/>
            <person name="Gharbi K."/>
            <person name="Hall N."/>
            <person name="Watson M."/>
            <person name="Adriaenssens E.M."/>
            <person name="Foster-Nyarko E."/>
            <person name="Jarju S."/>
            <person name="Secka A."/>
            <person name="Antonio M."/>
            <person name="Oren A."/>
            <person name="Chaudhuri R.R."/>
            <person name="La Ragione R."/>
            <person name="Hildebrand F."/>
            <person name="Pallen M.J."/>
        </authorList>
    </citation>
    <scope>NUCLEOTIDE SEQUENCE</scope>
    <source>
        <strain evidence="7">CHK123-3438</strain>
    </source>
</reference>
<proteinExistence type="inferred from homology"/>
<dbReference type="GO" id="GO:0004157">
    <property type="term" value="F:dihydropyrimidinase activity"/>
    <property type="evidence" value="ECO:0007669"/>
    <property type="project" value="UniProtKB-EC"/>
</dbReference>
<dbReference type="Gene3D" id="2.30.40.10">
    <property type="entry name" value="Urease, subunit C, domain 1"/>
    <property type="match status" value="1"/>
</dbReference>
<dbReference type="GO" id="GO:0046872">
    <property type="term" value="F:metal ion binding"/>
    <property type="evidence" value="ECO:0007669"/>
    <property type="project" value="UniProtKB-KW"/>
</dbReference>
<dbReference type="InterPro" id="IPR032466">
    <property type="entry name" value="Metal_Hydrolase"/>
</dbReference>
<dbReference type="EMBL" id="DVKS01000025">
    <property type="protein sequence ID" value="HIT40752.1"/>
    <property type="molecule type" value="Genomic_DNA"/>
</dbReference>
<dbReference type="SUPFAM" id="SSF51338">
    <property type="entry name" value="Composite domain of metallo-dependent hydrolases"/>
    <property type="match status" value="1"/>
</dbReference>
<dbReference type="InterPro" id="IPR011059">
    <property type="entry name" value="Metal-dep_hydrolase_composite"/>
</dbReference>
<name>A0A9D1KFS0_9FIRM</name>
<dbReference type="InterPro" id="IPR011778">
    <property type="entry name" value="Hydantoinase/dihydroPyrase"/>
</dbReference>
<evidence type="ECO:0000313" key="8">
    <source>
        <dbReference type="Proteomes" id="UP000886860"/>
    </source>
</evidence>
<evidence type="ECO:0000256" key="1">
    <source>
        <dbReference type="ARBA" id="ARBA00001947"/>
    </source>
</evidence>
<organism evidence="7 8">
    <name type="scientific">Candidatus Caccovicinus merdipullorum</name>
    <dbReference type="NCBI Taxonomy" id="2840724"/>
    <lineage>
        <taxon>Bacteria</taxon>
        <taxon>Bacillati</taxon>
        <taxon>Bacillota</taxon>
        <taxon>Clostridia</taxon>
        <taxon>Eubacteriales</taxon>
        <taxon>Candidatus Caccovicinus</taxon>
    </lineage>
</organism>
<sequence length="471" mass="52147">MKRIIKGGRVVSSHGVRIADIRIEDGIIKEVGEISQQFFTEDCQVTDASGMLIFPGFIDVHTHFDLHVAGTVTADDFYTGTKAAILGGTTTIVDFATQYPGETLMEGLSNWHKKADGKCSCDYGFHMSITDWNPETSREIETMMEEGVSTFKLYMTYDTQVDDKTIYQILKRLDEEGGMAGVHCENSGLIEALQEEAVSQGRMGVASHPATRPAGAEAEAISRLLRLAEAADAPVMVVHLTCEEGLKEIRRARKRGQVVYAETCPQYLLMDDSLYELPGFEGARYVIAPPLRKVRDQEVLWEALASGEIQTVSTDHCSFTLEQKRLGERDFRKIPGGMPGVETRGVLMYSEGVAAGRIRPEDMCRLLSENPARLYGMYPEKGVIRPGSQADLVILNPEAETVIREADQIQNVDYAPFEGRKVKGVIRQVYLRGELAAENGRVVKELAGKYVHRKVPSVPVPVPAGDMQEKQ</sequence>
<evidence type="ECO:0000259" key="6">
    <source>
        <dbReference type="Pfam" id="PF01979"/>
    </source>
</evidence>
<evidence type="ECO:0000256" key="3">
    <source>
        <dbReference type="ARBA" id="ARBA00022723"/>
    </source>
</evidence>
<dbReference type="PANTHER" id="PTHR11647:SF1">
    <property type="entry name" value="COLLAPSIN RESPONSE MEDIATOR PROTEIN"/>
    <property type="match status" value="1"/>
</dbReference>
<dbReference type="PANTHER" id="PTHR11647">
    <property type="entry name" value="HYDRANTOINASE/DIHYDROPYRIMIDINASE FAMILY MEMBER"/>
    <property type="match status" value="1"/>
</dbReference>
<evidence type="ECO:0000256" key="5">
    <source>
        <dbReference type="PIRSR" id="PIRSR611778-50"/>
    </source>
</evidence>
<comment type="cofactor">
    <cofactor evidence="1">
        <name>Zn(2+)</name>
        <dbReference type="ChEBI" id="CHEBI:29105"/>
    </cofactor>
</comment>
<evidence type="ECO:0000256" key="4">
    <source>
        <dbReference type="ARBA" id="ARBA00022801"/>
    </source>
</evidence>
<keyword evidence="3" id="KW-0479">Metal-binding</keyword>
<evidence type="ECO:0000313" key="7">
    <source>
        <dbReference type="EMBL" id="HIT40752.1"/>
    </source>
</evidence>
<dbReference type="InterPro" id="IPR006680">
    <property type="entry name" value="Amidohydro-rel"/>
</dbReference>
<dbReference type="Proteomes" id="UP000886860">
    <property type="component" value="Unassembled WGS sequence"/>
</dbReference>
<dbReference type="AlphaFoldDB" id="A0A9D1KFS0"/>
<dbReference type="Gene3D" id="3.20.20.140">
    <property type="entry name" value="Metal-dependent hydrolases"/>
    <property type="match status" value="1"/>
</dbReference>
<dbReference type="SUPFAM" id="SSF51556">
    <property type="entry name" value="Metallo-dependent hydrolases"/>
    <property type="match status" value="1"/>
</dbReference>
<reference evidence="7" key="1">
    <citation type="submission" date="2020-10" db="EMBL/GenBank/DDBJ databases">
        <authorList>
            <person name="Gilroy R."/>
        </authorList>
    </citation>
    <scope>NUCLEOTIDE SEQUENCE</scope>
    <source>
        <strain evidence="7">CHK123-3438</strain>
    </source>
</reference>
<feature type="domain" description="Amidohydrolase-related" evidence="6">
    <location>
        <begin position="53"/>
        <end position="435"/>
    </location>
</feature>
<gene>
    <name evidence="7" type="primary">hydA</name>
    <name evidence="7" type="ORF">IAB60_01415</name>
</gene>
<dbReference type="GO" id="GO:0005829">
    <property type="term" value="C:cytosol"/>
    <property type="evidence" value="ECO:0007669"/>
    <property type="project" value="TreeGrafter"/>
</dbReference>
<dbReference type="NCBIfam" id="TIGR02033">
    <property type="entry name" value="D-hydantoinase"/>
    <property type="match status" value="1"/>
</dbReference>
<comment type="PTM">
    <text evidence="5">Carbamylation allows a single lysine to coordinate two divalent metal cations.</text>
</comment>
<dbReference type="EC" id="3.5.2.2" evidence="7"/>
<comment type="similarity">
    <text evidence="2">Belongs to the metallo-dependent hydrolases superfamily. Hydantoinase/dihydropyrimidinase family.</text>
</comment>
<comment type="caution">
    <text evidence="7">The sequence shown here is derived from an EMBL/GenBank/DDBJ whole genome shotgun (WGS) entry which is preliminary data.</text>
</comment>
<keyword evidence="4 7" id="KW-0378">Hydrolase</keyword>
<evidence type="ECO:0000256" key="2">
    <source>
        <dbReference type="ARBA" id="ARBA00008829"/>
    </source>
</evidence>
<dbReference type="InterPro" id="IPR050378">
    <property type="entry name" value="Metallo-dep_Hydrolases_sf"/>
</dbReference>
<dbReference type="Pfam" id="PF01979">
    <property type="entry name" value="Amidohydro_1"/>
    <property type="match status" value="1"/>
</dbReference>
<feature type="modified residue" description="N6-carboxylysine" evidence="5">
    <location>
        <position position="152"/>
    </location>
</feature>